<name>A0A8B8Q4I5_9MYRT</name>
<dbReference type="Gene3D" id="3.80.10.10">
    <property type="entry name" value="Ribonuclease Inhibitor"/>
    <property type="match status" value="1"/>
</dbReference>
<evidence type="ECO:0000313" key="1">
    <source>
        <dbReference type="Proteomes" id="UP000827889"/>
    </source>
</evidence>
<reference evidence="1" key="1">
    <citation type="submission" date="2025-05" db="UniProtKB">
        <authorList>
            <consortium name="RefSeq"/>
        </authorList>
    </citation>
    <scope>NUCLEOTIDE SEQUENCE [LARGE SCALE GENOMIC DNA]</scope>
</reference>
<dbReference type="InterPro" id="IPR032675">
    <property type="entry name" value="LRR_dom_sf"/>
</dbReference>
<keyword evidence="1" id="KW-1185">Reference proteome</keyword>
<dbReference type="RefSeq" id="XP_030541428.2">
    <property type="nucleotide sequence ID" value="XM_030685568.2"/>
</dbReference>
<dbReference type="Proteomes" id="UP000827889">
    <property type="component" value="Chromosome 2"/>
</dbReference>
<sequence length="277" mass="31527">MGQQNLRPWNPDLVAELVMRQLGAERAVPLSLLFSPFSVISRSCRAPARHCLTTLLEKPPRCETLVEFHIGCLHNFRVPSLVSLPNLKVLTLDDVGFGDSLEKLLSLPSLEEVSLKACRFHEIKVLNIGAPNLLKFFMTDLPKDFSRRGQVRIHAARIKSLRYFGPYDRNLNISCPSSLVEAVIVAFQAQEQPDQYANHVFKLLKELSNIEHLTLYLDRLQVMDERKDLLDSCPVFLSLTQLKWYISPMYLGLSVLQIMLSQCPCLRSLVFVFCENG</sequence>
<proteinExistence type="predicted"/>
<dbReference type="PANTHER" id="PTHR31900">
    <property type="entry name" value="F-BOX/RNI SUPERFAMILY PROTEIN-RELATED"/>
    <property type="match status" value="1"/>
</dbReference>
<dbReference type="SUPFAM" id="SSF52047">
    <property type="entry name" value="RNI-like"/>
    <property type="match status" value="1"/>
</dbReference>
<dbReference type="PANTHER" id="PTHR31900:SF30">
    <property type="entry name" value="SUPERFAMILY PROTEIN, PUTATIVE-RELATED"/>
    <property type="match status" value="1"/>
</dbReference>
<protein>
    <submittedName>
        <fullName evidence="2">Uncharacterized protein LOC115748913</fullName>
    </submittedName>
</protein>
<organism evidence="1 2">
    <name type="scientific">Rhodamnia argentea</name>
    <dbReference type="NCBI Taxonomy" id="178133"/>
    <lineage>
        <taxon>Eukaryota</taxon>
        <taxon>Viridiplantae</taxon>
        <taxon>Streptophyta</taxon>
        <taxon>Embryophyta</taxon>
        <taxon>Tracheophyta</taxon>
        <taxon>Spermatophyta</taxon>
        <taxon>Magnoliopsida</taxon>
        <taxon>eudicotyledons</taxon>
        <taxon>Gunneridae</taxon>
        <taxon>Pentapetalae</taxon>
        <taxon>rosids</taxon>
        <taxon>malvids</taxon>
        <taxon>Myrtales</taxon>
        <taxon>Myrtaceae</taxon>
        <taxon>Myrtoideae</taxon>
        <taxon>Myrteae</taxon>
        <taxon>Australasian group</taxon>
        <taxon>Rhodamnia</taxon>
    </lineage>
</organism>
<dbReference type="KEGG" id="rarg:115748913"/>
<gene>
    <name evidence="2" type="primary">LOC115748913</name>
</gene>
<dbReference type="GeneID" id="115748913"/>
<dbReference type="InterPro" id="IPR050232">
    <property type="entry name" value="FBL13/AtMIF1-like"/>
</dbReference>
<reference evidence="2" key="2">
    <citation type="submission" date="2025-08" db="UniProtKB">
        <authorList>
            <consortium name="RefSeq"/>
        </authorList>
    </citation>
    <scope>IDENTIFICATION</scope>
    <source>
        <tissue evidence="2">Leaf</tissue>
    </source>
</reference>
<accession>A0A8B8Q4I5</accession>
<dbReference type="AlphaFoldDB" id="A0A8B8Q4I5"/>
<evidence type="ECO:0000313" key="2">
    <source>
        <dbReference type="RefSeq" id="XP_030541428.2"/>
    </source>
</evidence>